<feature type="transmembrane region" description="Helical" evidence="5">
    <location>
        <begin position="82"/>
        <end position="106"/>
    </location>
</feature>
<dbReference type="AlphaFoldDB" id="A0A812BN74"/>
<dbReference type="InterPro" id="IPR027359">
    <property type="entry name" value="Volt_channel_dom_sf"/>
</dbReference>
<dbReference type="InterPro" id="IPR005821">
    <property type="entry name" value="Ion_trans_dom"/>
</dbReference>
<evidence type="ECO:0000256" key="1">
    <source>
        <dbReference type="ARBA" id="ARBA00004141"/>
    </source>
</evidence>
<dbReference type="SUPFAM" id="SSF81324">
    <property type="entry name" value="Voltage-gated potassium channels"/>
    <property type="match status" value="2"/>
</dbReference>
<dbReference type="PANTHER" id="PTHR46726:SF1">
    <property type="entry name" value="TWO-PORE CALCIUM CHANNEL 3"/>
    <property type="match status" value="1"/>
</dbReference>
<feature type="transmembrane region" description="Helical" evidence="5">
    <location>
        <begin position="506"/>
        <end position="533"/>
    </location>
</feature>
<dbReference type="GO" id="GO:0016020">
    <property type="term" value="C:membrane"/>
    <property type="evidence" value="ECO:0007669"/>
    <property type="project" value="UniProtKB-SubCell"/>
</dbReference>
<accession>A0A812BN74</accession>
<feature type="domain" description="Ion transport" evidence="6">
    <location>
        <begin position="398"/>
        <end position="540"/>
    </location>
</feature>
<feature type="transmembrane region" description="Helical" evidence="5">
    <location>
        <begin position="545"/>
        <end position="572"/>
    </location>
</feature>
<comment type="subcellular location">
    <subcellularLocation>
        <location evidence="1">Membrane</location>
        <topology evidence="1">Multi-pass membrane protein</topology>
    </subcellularLocation>
</comment>
<dbReference type="PANTHER" id="PTHR46726">
    <property type="entry name" value="TWO PORE CHANNEL 3"/>
    <property type="match status" value="1"/>
</dbReference>
<evidence type="ECO:0000256" key="5">
    <source>
        <dbReference type="SAM" id="Phobius"/>
    </source>
</evidence>
<dbReference type="Pfam" id="PF00520">
    <property type="entry name" value="Ion_trans"/>
    <property type="match status" value="2"/>
</dbReference>
<keyword evidence="2 5" id="KW-0812">Transmembrane</keyword>
<evidence type="ECO:0000256" key="4">
    <source>
        <dbReference type="ARBA" id="ARBA00023136"/>
    </source>
</evidence>
<feature type="transmembrane region" description="Helical" evidence="5">
    <location>
        <begin position="426"/>
        <end position="444"/>
    </location>
</feature>
<protein>
    <submittedName>
        <fullName evidence="7">TPCN3</fullName>
    </submittedName>
</protein>
<dbReference type="Gene3D" id="1.10.287.70">
    <property type="match status" value="2"/>
</dbReference>
<evidence type="ECO:0000259" key="6">
    <source>
        <dbReference type="Pfam" id="PF00520"/>
    </source>
</evidence>
<evidence type="ECO:0000313" key="8">
    <source>
        <dbReference type="Proteomes" id="UP000597762"/>
    </source>
</evidence>
<feature type="transmembrane region" description="Helical" evidence="5">
    <location>
        <begin position="182"/>
        <end position="205"/>
    </location>
</feature>
<proteinExistence type="predicted"/>
<dbReference type="Proteomes" id="UP000597762">
    <property type="component" value="Unassembled WGS sequence"/>
</dbReference>
<keyword evidence="3 5" id="KW-1133">Transmembrane helix</keyword>
<feature type="transmembrane region" description="Helical" evidence="5">
    <location>
        <begin position="250"/>
        <end position="275"/>
    </location>
</feature>
<dbReference type="GO" id="GO:0005216">
    <property type="term" value="F:monoatomic ion channel activity"/>
    <property type="evidence" value="ECO:0007669"/>
    <property type="project" value="InterPro"/>
</dbReference>
<keyword evidence="8" id="KW-1185">Reference proteome</keyword>
<reference evidence="7" key="1">
    <citation type="submission" date="2021-01" db="EMBL/GenBank/DDBJ databases">
        <authorList>
            <person name="Li R."/>
            <person name="Bekaert M."/>
        </authorList>
    </citation>
    <scope>NUCLEOTIDE SEQUENCE</scope>
    <source>
        <strain evidence="7">Farmed</strain>
    </source>
</reference>
<feature type="transmembrane region" description="Helical" evidence="5">
    <location>
        <begin position="451"/>
        <end position="469"/>
    </location>
</feature>
<feature type="transmembrane region" description="Helical" evidence="5">
    <location>
        <begin position="118"/>
        <end position="140"/>
    </location>
</feature>
<dbReference type="OrthoDB" id="10068803at2759"/>
<feature type="transmembrane region" description="Helical" evidence="5">
    <location>
        <begin position="45"/>
        <end position="70"/>
    </location>
</feature>
<organism evidence="7 8">
    <name type="scientific">Acanthosepion pharaonis</name>
    <name type="common">Pharaoh cuttlefish</name>
    <name type="synonym">Sepia pharaonis</name>
    <dbReference type="NCBI Taxonomy" id="158019"/>
    <lineage>
        <taxon>Eukaryota</taxon>
        <taxon>Metazoa</taxon>
        <taxon>Spiralia</taxon>
        <taxon>Lophotrochozoa</taxon>
        <taxon>Mollusca</taxon>
        <taxon>Cephalopoda</taxon>
        <taxon>Coleoidea</taxon>
        <taxon>Decapodiformes</taxon>
        <taxon>Sepiida</taxon>
        <taxon>Sepiina</taxon>
        <taxon>Sepiidae</taxon>
        <taxon>Acanthosepion</taxon>
    </lineage>
</organism>
<evidence type="ECO:0000256" key="3">
    <source>
        <dbReference type="ARBA" id="ARBA00022989"/>
    </source>
</evidence>
<dbReference type="Gene3D" id="1.20.120.350">
    <property type="entry name" value="Voltage-gated potassium channels. Chain C"/>
    <property type="match status" value="1"/>
</dbReference>
<feature type="domain" description="Ion transport" evidence="6">
    <location>
        <begin position="57"/>
        <end position="279"/>
    </location>
</feature>
<name>A0A812BN74_ACAPH</name>
<evidence type="ECO:0000313" key="7">
    <source>
        <dbReference type="EMBL" id="CAE1235318.1"/>
    </source>
</evidence>
<dbReference type="EMBL" id="CAHIKZ030000717">
    <property type="protein sequence ID" value="CAE1235318.1"/>
    <property type="molecule type" value="Genomic_DNA"/>
</dbReference>
<feature type="transmembrane region" description="Helical" evidence="5">
    <location>
        <begin position="217"/>
        <end position="235"/>
    </location>
</feature>
<gene>
    <name evidence="7" type="ORF">SPHA_19730</name>
</gene>
<comment type="caution">
    <text evidence="7">The sequence shown here is derived from an EMBL/GenBank/DDBJ whole genome shotgun (WGS) entry which is preliminary data.</text>
</comment>
<sequence length="655" mass="77936">MDIIFGNNEPPSFVTKEDFLVSSTLILDAKYGRNMNFRKERVKAYLFYNMWHQRALLYLSLFINLALAIFEKPAVPNFELSTWATMLIEFLCLLFFIFRIIHTAYVEKMENFCLDRKYIIVIIIIVLTILDMLCYIVWIVTEPRANVIRWSRSLRPFLCVNFPEGRQVRQAFRNIRRSLPEVFNIFILFTLTLCLFALLALKLYSSKNLYFPDGTPYFQYYIDAVWQLYILVTTANNPDVMMPAYDYSNWWALFFVVVIIVLLYTFMSIVLAAIYNSYRDNLKNEVKEVIYAKRRKLTDAFEILQEKKHGHYVITKNCWMELMKYVVPKRSVKQHELLLHVLDQDQNNSVKKTQFLYLADLLMLPLTEVWDRMTLLEKYFPRLYNSPISSVIKTIVKHRFFRWFFDILIFINAWIIGFSIKEADWFFLSIFFLEILFKLYTFGGVKFFKQFWNMFDFFVVVGALILTTYNYIENKVKDDSYILDLFLVMRVLRLFRTFASIKRFRLIIMTIVNITPSIFTYGAVMLVFYYFYAVIGMEIFHAARLYFLTFHICCVVIVLNIFTAFILEAFVLEYTLSKGRKLETVLERTLKKLGFGIRGSSDKPFTSDDSDSDLESIPDNTSAKGLQFHIKKKSKKTMHMMLQEMFEEEIEMEKF</sequence>
<feature type="transmembrane region" description="Helical" evidence="5">
    <location>
        <begin position="400"/>
        <end position="420"/>
    </location>
</feature>
<evidence type="ECO:0000256" key="2">
    <source>
        <dbReference type="ARBA" id="ARBA00022692"/>
    </source>
</evidence>
<keyword evidence="4 5" id="KW-0472">Membrane</keyword>